<dbReference type="PANTHER" id="PTHR10625">
    <property type="entry name" value="HISTONE DEACETYLASE HDAC1-RELATED"/>
    <property type="match status" value="1"/>
</dbReference>
<name>A0ABY5ATX3_9CYAN</name>
<evidence type="ECO:0000256" key="1">
    <source>
        <dbReference type="ARBA" id="ARBA00005947"/>
    </source>
</evidence>
<proteinExistence type="inferred from homology"/>
<feature type="domain" description="Histone deacetylase" evidence="2">
    <location>
        <begin position="19"/>
        <end position="297"/>
    </location>
</feature>
<dbReference type="PANTHER" id="PTHR10625:SF10">
    <property type="entry name" value="HISTONE DEACETYLASE HDAC1"/>
    <property type="match status" value="1"/>
</dbReference>
<protein>
    <submittedName>
        <fullName evidence="3">Histone deacetylase</fullName>
    </submittedName>
</protein>
<organism evidence="3 4">
    <name type="scientific">Phormidium yuhuli AB48</name>
    <dbReference type="NCBI Taxonomy" id="2940671"/>
    <lineage>
        <taxon>Bacteria</taxon>
        <taxon>Bacillati</taxon>
        <taxon>Cyanobacteriota</taxon>
        <taxon>Cyanophyceae</taxon>
        <taxon>Oscillatoriophycideae</taxon>
        <taxon>Oscillatoriales</taxon>
        <taxon>Oscillatoriaceae</taxon>
        <taxon>Phormidium</taxon>
        <taxon>Phormidium yuhuli</taxon>
    </lineage>
</organism>
<reference evidence="3" key="1">
    <citation type="submission" date="2022-06" db="EMBL/GenBank/DDBJ databases">
        <title>Genome sequence of Phormidium yuhuli AB48 isolated from an industrial photobioreactor environment.</title>
        <authorList>
            <person name="Qiu Y."/>
            <person name="Noonan A.J.C."/>
            <person name="Dofher K."/>
            <person name="Koch M."/>
            <person name="Kieft B."/>
            <person name="Lin X."/>
            <person name="Ziels R.M."/>
            <person name="Hallam S.J."/>
        </authorList>
    </citation>
    <scope>NUCLEOTIDE SEQUENCE</scope>
    <source>
        <strain evidence="3">AB48</strain>
    </source>
</reference>
<dbReference type="Pfam" id="PF00850">
    <property type="entry name" value="Hist_deacetyl"/>
    <property type="match status" value="1"/>
</dbReference>
<accession>A0ABY5ATX3</accession>
<evidence type="ECO:0000313" key="3">
    <source>
        <dbReference type="EMBL" id="USR92674.1"/>
    </source>
</evidence>
<comment type="similarity">
    <text evidence="1">Belongs to the histone deacetylase family.</text>
</comment>
<dbReference type="Gene3D" id="3.40.800.20">
    <property type="entry name" value="Histone deacetylase domain"/>
    <property type="match status" value="1"/>
</dbReference>
<dbReference type="InterPro" id="IPR023801">
    <property type="entry name" value="His_deacetylse_dom"/>
</dbReference>
<dbReference type="EMBL" id="CP098611">
    <property type="protein sequence ID" value="USR92674.1"/>
    <property type="molecule type" value="Genomic_DNA"/>
</dbReference>
<keyword evidence="4" id="KW-1185">Reference proteome</keyword>
<dbReference type="InterPro" id="IPR037138">
    <property type="entry name" value="His_deacetylse_dom_sf"/>
</dbReference>
<dbReference type="RefSeq" id="WP_252664820.1">
    <property type="nucleotide sequence ID" value="NZ_CP098611.1"/>
</dbReference>
<sequence>MFPILYAEAFLDHRTGAYHPERPDRLRAIVQRLNAQPWAEQLHWQLPSDRPELLNLIMQVHPRDYVESIKRIASRGGGRIDMDTSISASSYDVALLAVSAWLDAVDLVVHQGQPSFVLARPPGHHAERDRGMGFCIFSNAAIAAHYALKQFTIDRVAVLDWDVHHGNGTQAILETHPQFAYCSLHESPNYPGTGSNSETGYYQNVLNLPLPPNTTSETYRQVFQEQVIPFLSNFRPDLLIISAGYDGTKADSISQMLLQPEDYQQLSQWCLEITPHLMFGLEGGYDLDSLSQSVVKTLEPFMVVNP</sequence>
<dbReference type="PRINTS" id="PR01270">
    <property type="entry name" value="HDASUPER"/>
</dbReference>
<dbReference type="CDD" id="cd09992">
    <property type="entry name" value="HDAC_classII"/>
    <property type="match status" value="1"/>
</dbReference>
<dbReference type="SUPFAM" id="SSF52768">
    <property type="entry name" value="Arginase/deacetylase"/>
    <property type="match status" value="1"/>
</dbReference>
<gene>
    <name evidence="3" type="ORF">NEA10_08145</name>
</gene>
<dbReference type="Proteomes" id="UP001056708">
    <property type="component" value="Chromosome"/>
</dbReference>
<dbReference type="InterPro" id="IPR023696">
    <property type="entry name" value="Ureohydrolase_dom_sf"/>
</dbReference>
<evidence type="ECO:0000259" key="2">
    <source>
        <dbReference type="Pfam" id="PF00850"/>
    </source>
</evidence>
<evidence type="ECO:0000313" key="4">
    <source>
        <dbReference type="Proteomes" id="UP001056708"/>
    </source>
</evidence>
<dbReference type="InterPro" id="IPR000286">
    <property type="entry name" value="HDACs"/>
</dbReference>